<reference evidence="1" key="1">
    <citation type="submission" date="2022-11" db="EMBL/GenBank/DDBJ databases">
        <authorList>
            <person name="Hyden B.L."/>
            <person name="Feng K."/>
            <person name="Yates T."/>
            <person name="Jawdy S."/>
            <person name="Smart L.B."/>
            <person name="Muchero W."/>
        </authorList>
    </citation>
    <scope>NUCLEOTIDE SEQUENCE</scope>
    <source>
        <tissue evidence="1">Shoot tip</tissue>
    </source>
</reference>
<protein>
    <submittedName>
        <fullName evidence="1">Uncharacterized protein</fullName>
    </submittedName>
</protein>
<dbReference type="Proteomes" id="UP001151532">
    <property type="component" value="Chromosome 9"/>
</dbReference>
<evidence type="ECO:0000313" key="1">
    <source>
        <dbReference type="EMBL" id="KAJ6691734.1"/>
    </source>
</evidence>
<accession>A0A9Q0PNU4</accession>
<evidence type="ECO:0000313" key="2">
    <source>
        <dbReference type="Proteomes" id="UP001151532"/>
    </source>
</evidence>
<proteinExistence type="predicted"/>
<gene>
    <name evidence="1" type="ORF">OIU79_013682</name>
</gene>
<keyword evidence="2" id="KW-1185">Reference proteome</keyword>
<name>A0A9Q0PNU4_SALPP</name>
<reference evidence="1" key="2">
    <citation type="journal article" date="2023" name="Int. J. Mol. Sci.">
        <title>De Novo Assembly and Annotation of 11 Diverse Shrub Willow (Salix) Genomes Reveals Novel Gene Organization in Sex-Linked Regions.</title>
        <authorList>
            <person name="Hyden B."/>
            <person name="Feng K."/>
            <person name="Yates T.B."/>
            <person name="Jawdy S."/>
            <person name="Cereghino C."/>
            <person name="Smart L.B."/>
            <person name="Muchero W."/>
        </authorList>
    </citation>
    <scope>NUCLEOTIDE SEQUENCE</scope>
    <source>
        <tissue evidence="1">Shoot tip</tissue>
    </source>
</reference>
<organism evidence="1 2">
    <name type="scientific">Salix purpurea</name>
    <name type="common">Purple osier willow</name>
    <dbReference type="NCBI Taxonomy" id="77065"/>
    <lineage>
        <taxon>Eukaryota</taxon>
        <taxon>Viridiplantae</taxon>
        <taxon>Streptophyta</taxon>
        <taxon>Embryophyta</taxon>
        <taxon>Tracheophyta</taxon>
        <taxon>Spermatophyta</taxon>
        <taxon>Magnoliopsida</taxon>
        <taxon>eudicotyledons</taxon>
        <taxon>Gunneridae</taxon>
        <taxon>Pentapetalae</taxon>
        <taxon>rosids</taxon>
        <taxon>fabids</taxon>
        <taxon>Malpighiales</taxon>
        <taxon>Salicaceae</taxon>
        <taxon>Saliceae</taxon>
        <taxon>Salix</taxon>
    </lineage>
</organism>
<dbReference type="AlphaFoldDB" id="A0A9Q0PNU4"/>
<comment type="caution">
    <text evidence="1">The sequence shown here is derived from an EMBL/GenBank/DDBJ whole genome shotgun (WGS) entry which is preliminary data.</text>
</comment>
<sequence>MHCFCVFDHAAMELSSMSQPSRGYDFVNTC</sequence>
<dbReference type="EMBL" id="JAPFFK010000018">
    <property type="protein sequence ID" value="KAJ6691734.1"/>
    <property type="molecule type" value="Genomic_DNA"/>
</dbReference>